<dbReference type="Proteomes" id="UP000249873">
    <property type="component" value="Chromosome"/>
</dbReference>
<dbReference type="NCBIfam" id="TIGR02937">
    <property type="entry name" value="sigma70-ECF"/>
    <property type="match status" value="1"/>
</dbReference>
<sequence>MPNETQIIQDCLTQDRAAQKKFYELYSGKLFVVALRYMKDRESAQDVLQDSFVKIFKYLDTFRFDSPLEAWLRKIVVNTALKALKKDKKLTQSLEGDYMISEELHYSNSGFENLAYEHLMKIIGELPEGCRTVFNLYAIEGYKHQEIAKMLEVSEGTSKSQYSRAKSLLQEKLVRENKKETGSIPAKL</sequence>
<reference evidence="9 10" key="1">
    <citation type="submission" date="2018-05" db="EMBL/GenBank/DDBJ databases">
        <title>Complete genome sequence of Arcticibacterium luteifluviistationis SM1504T, a cytophagaceae bacterium isolated from Arctic surface seawater.</title>
        <authorList>
            <person name="Li Y."/>
            <person name="Qin Q.-L."/>
        </authorList>
    </citation>
    <scope>NUCLEOTIDE SEQUENCE [LARGE SCALE GENOMIC DNA]</scope>
    <source>
        <strain evidence="9 10">SM1504</strain>
    </source>
</reference>
<dbReference type="InterPro" id="IPR039425">
    <property type="entry name" value="RNA_pol_sigma-70-like"/>
</dbReference>
<dbReference type="KEGG" id="als:DJ013_14825"/>
<dbReference type="RefSeq" id="WP_111372716.1">
    <property type="nucleotide sequence ID" value="NZ_CP029480.1"/>
</dbReference>
<dbReference type="Gene3D" id="1.10.10.10">
    <property type="entry name" value="Winged helix-like DNA-binding domain superfamily/Winged helix DNA-binding domain"/>
    <property type="match status" value="1"/>
</dbReference>
<keyword evidence="2 6" id="KW-0805">Transcription regulation</keyword>
<gene>
    <name evidence="9" type="ORF">DJ013_14825</name>
</gene>
<feature type="domain" description="RNA polymerase sigma factor 70 region 4 type 2" evidence="8">
    <location>
        <begin position="119"/>
        <end position="168"/>
    </location>
</feature>
<dbReference type="InterPro" id="IPR007627">
    <property type="entry name" value="RNA_pol_sigma70_r2"/>
</dbReference>
<evidence type="ECO:0000313" key="10">
    <source>
        <dbReference type="Proteomes" id="UP000249873"/>
    </source>
</evidence>
<proteinExistence type="inferred from homology"/>
<dbReference type="SUPFAM" id="SSF88659">
    <property type="entry name" value="Sigma3 and sigma4 domains of RNA polymerase sigma factors"/>
    <property type="match status" value="1"/>
</dbReference>
<dbReference type="AlphaFoldDB" id="A0A2Z4GEA8"/>
<dbReference type="PANTHER" id="PTHR43133:SF46">
    <property type="entry name" value="RNA POLYMERASE SIGMA-70 FACTOR ECF SUBFAMILY"/>
    <property type="match status" value="1"/>
</dbReference>
<dbReference type="GO" id="GO:0006352">
    <property type="term" value="P:DNA-templated transcription initiation"/>
    <property type="evidence" value="ECO:0007669"/>
    <property type="project" value="InterPro"/>
</dbReference>
<dbReference type="SUPFAM" id="SSF88946">
    <property type="entry name" value="Sigma2 domain of RNA polymerase sigma factors"/>
    <property type="match status" value="1"/>
</dbReference>
<dbReference type="InterPro" id="IPR013249">
    <property type="entry name" value="RNA_pol_sigma70_r4_t2"/>
</dbReference>
<keyword evidence="10" id="KW-1185">Reference proteome</keyword>
<evidence type="ECO:0000259" key="7">
    <source>
        <dbReference type="Pfam" id="PF04542"/>
    </source>
</evidence>
<accession>A0A2Z4GEA8</accession>
<keyword evidence="4 6" id="KW-0238">DNA-binding</keyword>
<dbReference type="OrthoDB" id="941544at2"/>
<dbReference type="PANTHER" id="PTHR43133">
    <property type="entry name" value="RNA POLYMERASE ECF-TYPE SIGMA FACTO"/>
    <property type="match status" value="1"/>
</dbReference>
<dbReference type="InterPro" id="IPR013324">
    <property type="entry name" value="RNA_pol_sigma_r3/r4-like"/>
</dbReference>
<dbReference type="CDD" id="cd06171">
    <property type="entry name" value="Sigma70_r4"/>
    <property type="match status" value="1"/>
</dbReference>
<protein>
    <recommendedName>
        <fullName evidence="6">RNA polymerase sigma factor</fullName>
    </recommendedName>
</protein>
<dbReference type="InterPro" id="IPR013325">
    <property type="entry name" value="RNA_pol_sigma_r2"/>
</dbReference>
<dbReference type="Pfam" id="PF04542">
    <property type="entry name" value="Sigma70_r2"/>
    <property type="match status" value="1"/>
</dbReference>
<feature type="domain" description="RNA polymerase sigma-70 region 2" evidence="7">
    <location>
        <begin position="22"/>
        <end position="88"/>
    </location>
</feature>
<evidence type="ECO:0000256" key="4">
    <source>
        <dbReference type="ARBA" id="ARBA00023125"/>
    </source>
</evidence>
<name>A0A2Z4GEA8_9BACT</name>
<evidence type="ECO:0000256" key="3">
    <source>
        <dbReference type="ARBA" id="ARBA00023082"/>
    </source>
</evidence>
<keyword evidence="5 6" id="KW-0804">Transcription</keyword>
<evidence type="ECO:0000256" key="6">
    <source>
        <dbReference type="RuleBase" id="RU000716"/>
    </source>
</evidence>
<dbReference type="InterPro" id="IPR014284">
    <property type="entry name" value="RNA_pol_sigma-70_dom"/>
</dbReference>
<keyword evidence="3 6" id="KW-0731">Sigma factor</keyword>
<evidence type="ECO:0000313" key="9">
    <source>
        <dbReference type="EMBL" id="AWV99365.1"/>
    </source>
</evidence>
<dbReference type="InterPro" id="IPR000838">
    <property type="entry name" value="RNA_pol_sigma70_ECF_CS"/>
</dbReference>
<dbReference type="PROSITE" id="PS01063">
    <property type="entry name" value="SIGMA70_ECF"/>
    <property type="match status" value="1"/>
</dbReference>
<evidence type="ECO:0000256" key="2">
    <source>
        <dbReference type="ARBA" id="ARBA00023015"/>
    </source>
</evidence>
<dbReference type="InterPro" id="IPR036388">
    <property type="entry name" value="WH-like_DNA-bd_sf"/>
</dbReference>
<dbReference type="Pfam" id="PF08281">
    <property type="entry name" value="Sigma70_r4_2"/>
    <property type="match status" value="1"/>
</dbReference>
<dbReference type="Gene3D" id="1.10.1740.10">
    <property type="match status" value="1"/>
</dbReference>
<dbReference type="GO" id="GO:0003677">
    <property type="term" value="F:DNA binding"/>
    <property type="evidence" value="ECO:0007669"/>
    <property type="project" value="UniProtKB-KW"/>
</dbReference>
<comment type="similarity">
    <text evidence="1 6">Belongs to the sigma-70 factor family. ECF subfamily.</text>
</comment>
<evidence type="ECO:0000256" key="5">
    <source>
        <dbReference type="ARBA" id="ARBA00023163"/>
    </source>
</evidence>
<dbReference type="GO" id="GO:0016987">
    <property type="term" value="F:sigma factor activity"/>
    <property type="evidence" value="ECO:0007669"/>
    <property type="project" value="UniProtKB-KW"/>
</dbReference>
<evidence type="ECO:0000259" key="8">
    <source>
        <dbReference type="Pfam" id="PF08281"/>
    </source>
</evidence>
<dbReference type="EMBL" id="CP029480">
    <property type="protein sequence ID" value="AWV99365.1"/>
    <property type="molecule type" value="Genomic_DNA"/>
</dbReference>
<evidence type="ECO:0000256" key="1">
    <source>
        <dbReference type="ARBA" id="ARBA00010641"/>
    </source>
</evidence>
<organism evidence="9 10">
    <name type="scientific">Arcticibacterium luteifluviistationis</name>
    <dbReference type="NCBI Taxonomy" id="1784714"/>
    <lineage>
        <taxon>Bacteria</taxon>
        <taxon>Pseudomonadati</taxon>
        <taxon>Bacteroidota</taxon>
        <taxon>Cytophagia</taxon>
        <taxon>Cytophagales</taxon>
        <taxon>Leadbetterellaceae</taxon>
        <taxon>Arcticibacterium</taxon>
    </lineage>
</organism>